<feature type="chain" id="PRO_5031402949" evidence="1">
    <location>
        <begin position="22"/>
        <end position="403"/>
    </location>
</feature>
<evidence type="ECO:0000313" key="2">
    <source>
        <dbReference type="EMBL" id="VDG81191.1"/>
    </source>
</evidence>
<keyword evidence="1" id="KW-0732">Signal</keyword>
<dbReference type="EMBL" id="UYIQ01000001">
    <property type="protein sequence ID" value="VDG81191.1"/>
    <property type="molecule type" value="Genomic_DNA"/>
</dbReference>
<evidence type="ECO:0000256" key="1">
    <source>
        <dbReference type="SAM" id="SignalP"/>
    </source>
</evidence>
<dbReference type="Pfam" id="PF12869">
    <property type="entry name" value="tRNA_anti-like"/>
    <property type="match status" value="1"/>
</dbReference>
<evidence type="ECO:0000313" key="3">
    <source>
        <dbReference type="Proteomes" id="UP000276733"/>
    </source>
</evidence>
<accession>A0A7Z8YBE7</accession>
<proteinExistence type="predicted"/>
<reference evidence="2 3" key="1">
    <citation type="submission" date="2018-11" db="EMBL/GenBank/DDBJ databases">
        <authorList>
            <consortium name="Pathogen Informatics"/>
        </authorList>
    </citation>
    <scope>NUCLEOTIDE SEQUENCE [LARGE SCALE GENOMIC DNA]</scope>
    <source>
        <strain evidence="2 3">NCTC11458</strain>
    </source>
</reference>
<organism evidence="2 3">
    <name type="scientific">Capnocytophaga ochracea</name>
    <dbReference type="NCBI Taxonomy" id="1018"/>
    <lineage>
        <taxon>Bacteria</taxon>
        <taxon>Pseudomonadati</taxon>
        <taxon>Bacteroidota</taxon>
        <taxon>Flavobacteriia</taxon>
        <taxon>Flavobacteriales</taxon>
        <taxon>Flavobacteriaceae</taxon>
        <taxon>Capnocytophaga</taxon>
    </lineage>
</organism>
<sequence length="403" mass="45171">MKTFKYVLGVLILLCSFAAFAEGSVGAGLSSIVLGLVILPAISDKLKEKFSFCQKKPVRYVSYVALLAIIGATAPDMNNIGSGSSSESDISKTPYEKYLSQSEKDISALSDVTKKNRDTTITNLKKNSIYKELVDKKTVSKDYLLVLHAVSQLLSNQYNEGKSSNLSMDIDDKMQAIPDSRDFVLNVFVLEGEGGLTRELVEVMDRYQKQYGYYGEGGIVADKNGVTDKKIAPYDLTPIFVMLDPNTENKKLLDAIYEARQKGISSWDIPENQYSYLLRKDRYNSYLKEKYPNSPYYIDIDIETTPQEICSEYEDNEVSADNKYKGKKVAITGTIERIIKSGFSDDPIIVFKGTFIKDVRFYFSKDSNNEISNLSKEDKITIVGTCKGMTLGDVVLHKCKILE</sequence>
<name>A0A7Z8YBE7_CAPOC</name>
<gene>
    <name evidence="2" type="ORF">NCTC11458_00475</name>
</gene>
<comment type="caution">
    <text evidence="2">The sequence shown here is derived from an EMBL/GenBank/DDBJ whole genome shotgun (WGS) entry which is preliminary data.</text>
</comment>
<dbReference type="RefSeq" id="WP_181831012.1">
    <property type="nucleotide sequence ID" value="NZ_UYIQ01000001.1"/>
</dbReference>
<dbReference type="Proteomes" id="UP000276733">
    <property type="component" value="Unassembled WGS sequence"/>
</dbReference>
<dbReference type="InterPro" id="IPR024422">
    <property type="entry name" value="Protein_unknown_function_OB"/>
</dbReference>
<protein>
    <submittedName>
        <fullName evidence="2">tRNA_anti-like</fullName>
    </submittedName>
</protein>
<feature type="signal peptide" evidence="1">
    <location>
        <begin position="1"/>
        <end position="21"/>
    </location>
</feature>
<dbReference type="AlphaFoldDB" id="A0A7Z8YBE7"/>